<evidence type="ECO:0000313" key="1">
    <source>
        <dbReference type="EMBL" id="CAE8617562.1"/>
    </source>
</evidence>
<dbReference type="EMBL" id="CAJNNV010026205">
    <property type="protein sequence ID" value="CAE8617562.1"/>
    <property type="molecule type" value="Genomic_DNA"/>
</dbReference>
<dbReference type="PANTHER" id="PTHR39535:SF2">
    <property type="entry name" value="HTTM DOMAIN-CONTAINING PROTEIN"/>
    <property type="match status" value="1"/>
</dbReference>
<name>A0A813FUM5_POLGL</name>
<comment type="caution">
    <text evidence="1">The sequence shown here is derived from an EMBL/GenBank/DDBJ whole genome shotgun (WGS) entry which is preliminary data.</text>
</comment>
<reference evidence="1" key="1">
    <citation type="submission" date="2021-02" db="EMBL/GenBank/DDBJ databases">
        <authorList>
            <person name="Dougan E. K."/>
            <person name="Rhodes N."/>
            <person name="Thang M."/>
            <person name="Chan C."/>
        </authorList>
    </citation>
    <scope>NUCLEOTIDE SEQUENCE</scope>
</reference>
<dbReference type="Proteomes" id="UP000654075">
    <property type="component" value="Unassembled WGS sequence"/>
</dbReference>
<proteinExistence type="predicted"/>
<sequence>MRLNDIPFINTSVLLLFLPPEFWHYLARHVRGHVPKLWREGYSRCANLWCKLLRQLVPSLTGELHPNSGDDNNNNNKNNNGKVDSVTIKVEVFELELGRDEDQADGCANGKGGRQVSSPSSSRCYRWLFGTSCAAVAAFVAVYNVSNQASIVFGPYHWWNMPKWADGLAVQLRIDHNWAVFSPRPPTQDWYVKMPGQLRNYTYEVDVFRAMFGDFEKPFRPMDDREPDKIFSYVIANERWTKYLESLMRGWANDGEKQQRDAMRLSMGQFICREWNSRFGHSDDALVSFKGVASYMPNEEVRADLMAPRRRPVNQDVFWQHLC</sequence>
<dbReference type="InterPro" id="IPR052964">
    <property type="entry name" value="Sporulation_signal_mat"/>
</dbReference>
<dbReference type="OrthoDB" id="15875at2759"/>
<keyword evidence="2" id="KW-1185">Reference proteome</keyword>
<gene>
    <name evidence="1" type="ORF">PGLA1383_LOCUS35223</name>
</gene>
<dbReference type="AlphaFoldDB" id="A0A813FUM5"/>
<organism evidence="1 2">
    <name type="scientific">Polarella glacialis</name>
    <name type="common">Dinoflagellate</name>
    <dbReference type="NCBI Taxonomy" id="89957"/>
    <lineage>
        <taxon>Eukaryota</taxon>
        <taxon>Sar</taxon>
        <taxon>Alveolata</taxon>
        <taxon>Dinophyceae</taxon>
        <taxon>Suessiales</taxon>
        <taxon>Suessiaceae</taxon>
        <taxon>Polarella</taxon>
    </lineage>
</organism>
<dbReference type="PANTHER" id="PTHR39535">
    <property type="entry name" value="SPORULATION-DELAYING PROTEIN SDPB"/>
    <property type="match status" value="1"/>
</dbReference>
<protein>
    <submittedName>
        <fullName evidence="1">Uncharacterized protein</fullName>
    </submittedName>
</protein>
<evidence type="ECO:0000313" key="2">
    <source>
        <dbReference type="Proteomes" id="UP000654075"/>
    </source>
</evidence>
<accession>A0A813FUM5</accession>